<dbReference type="Proteomes" id="UP000299102">
    <property type="component" value="Unassembled WGS sequence"/>
</dbReference>
<feature type="compositionally biased region" description="Basic and acidic residues" evidence="1">
    <location>
        <begin position="1"/>
        <end position="20"/>
    </location>
</feature>
<accession>A0A4C1USV3</accession>
<evidence type="ECO:0000256" key="1">
    <source>
        <dbReference type="SAM" id="MobiDB-lite"/>
    </source>
</evidence>
<comment type="caution">
    <text evidence="2">The sequence shown here is derived from an EMBL/GenBank/DDBJ whole genome shotgun (WGS) entry which is preliminary data.</text>
</comment>
<keyword evidence="3" id="KW-1185">Reference proteome</keyword>
<dbReference type="EMBL" id="BGZK01000216">
    <property type="protein sequence ID" value="GBP29107.1"/>
    <property type="molecule type" value="Genomic_DNA"/>
</dbReference>
<sequence>MSHQETRGQVHGARGREAREGLLQVTDAGRGSAGRRTESYNSTNGVQYVAVRIAQLRRRRTTSSSTLERGFLHENVYFHYCGSLAPTSRQQRNSARSVLMR</sequence>
<evidence type="ECO:0000313" key="3">
    <source>
        <dbReference type="Proteomes" id="UP000299102"/>
    </source>
</evidence>
<protein>
    <submittedName>
        <fullName evidence="2">Uncharacterized protein</fullName>
    </submittedName>
</protein>
<name>A0A4C1USV3_EUMVA</name>
<feature type="region of interest" description="Disordered" evidence="1">
    <location>
        <begin position="1"/>
        <end position="41"/>
    </location>
</feature>
<gene>
    <name evidence="2" type="ORF">EVAR_17641_1</name>
</gene>
<evidence type="ECO:0000313" key="2">
    <source>
        <dbReference type="EMBL" id="GBP29107.1"/>
    </source>
</evidence>
<proteinExistence type="predicted"/>
<reference evidence="2 3" key="1">
    <citation type="journal article" date="2019" name="Commun. Biol.">
        <title>The bagworm genome reveals a unique fibroin gene that provides high tensile strength.</title>
        <authorList>
            <person name="Kono N."/>
            <person name="Nakamura H."/>
            <person name="Ohtoshi R."/>
            <person name="Tomita M."/>
            <person name="Numata K."/>
            <person name="Arakawa K."/>
        </authorList>
    </citation>
    <scope>NUCLEOTIDE SEQUENCE [LARGE SCALE GENOMIC DNA]</scope>
</reference>
<dbReference type="AlphaFoldDB" id="A0A4C1USV3"/>
<organism evidence="2 3">
    <name type="scientific">Eumeta variegata</name>
    <name type="common">Bagworm moth</name>
    <name type="synonym">Eumeta japonica</name>
    <dbReference type="NCBI Taxonomy" id="151549"/>
    <lineage>
        <taxon>Eukaryota</taxon>
        <taxon>Metazoa</taxon>
        <taxon>Ecdysozoa</taxon>
        <taxon>Arthropoda</taxon>
        <taxon>Hexapoda</taxon>
        <taxon>Insecta</taxon>
        <taxon>Pterygota</taxon>
        <taxon>Neoptera</taxon>
        <taxon>Endopterygota</taxon>
        <taxon>Lepidoptera</taxon>
        <taxon>Glossata</taxon>
        <taxon>Ditrysia</taxon>
        <taxon>Tineoidea</taxon>
        <taxon>Psychidae</taxon>
        <taxon>Oiketicinae</taxon>
        <taxon>Eumeta</taxon>
    </lineage>
</organism>